<dbReference type="SUPFAM" id="SSF54862">
    <property type="entry name" value="4Fe-4S ferredoxins"/>
    <property type="match status" value="2"/>
</dbReference>
<gene>
    <name evidence="2" type="ORF">SDC9_154752</name>
</gene>
<accession>A0A645F1V1</accession>
<dbReference type="Pfam" id="PF00037">
    <property type="entry name" value="Fer4"/>
    <property type="match status" value="1"/>
</dbReference>
<protein>
    <recommendedName>
        <fullName evidence="1">4Fe-4S ferredoxin-type domain-containing protein</fullName>
    </recommendedName>
</protein>
<dbReference type="EMBL" id="VSSQ01053448">
    <property type="protein sequence ID" value="MPN07482.1"/>
    <property type="molecule type" value="Genomic_DNA"/>
</dbReference>
<reference evidence="2" key="1">
    <citation type="submission" date="2019-08" db="EMBL/GenBank/DDBJ databases">
        <authorList>
            <person name="Kucharzyk K."/>
            <person name="Murdoch R.W."/>
            <person name="Higgins S."/>
            <person name="Loffler F."/>
        </authorList>
    </citation>
    <scope>NUCLEOTIDE SEQUENCE</scope>
</reference>
<organism evidence="2">
    <name type="scientific">bioreactor metagenome</name>
    <dbReference type="NCBI Taxonomy" id="1076179"/>
    <lineage>
        <taxon>unclassified sequences</taxon>
        <taxon>metagenomes</taxon>
        <taxon>ecological metagenomes</taxon>
    </lineage>
</organism>
<dbReference type="InterPro" id="IPR017900">
    <property type="entry name" value="4Fe4S_Fe_S_CS"/>
</dbReference>
<dbReference type="AlphaFoldDB" id="A0A645F1V1"/>
<sequence length="171" mass="19287">MFRYNDALAKQMYLHTCAMAGVIANGVACGACQKLRFYPWMLLVMYTFRLQWFGAWINGPLTHAKKTLCTGCGLCAAKCPTANISMAQGRPRFGSKCAMCMGCTFRCPTAAVRPGFLSAWRVNGAYPFERLAHDSAVPQTYINAHTKGYFKLFRPYYERTNAQIRAFNKFE</sequence>
<dbReference type="PROSITE" id="PS51379">
    <property type="entry name" value="4FE4S_FER_2"/>
    <property type="match status" value="1"/>
</dbReference>
<comment type="caution">
    <text evidence="2">The sequence shown here is derived from an EMBL/GenBank/DDBJ whole genome shotgun (WGS) entry which is preliminary data.</text>
</comment>
<dbReference type="Gene3D" id="3.30.70.20">
    <property type="match status" value="1"/>
</dbReference>
<evidence type="ECO:0000313" key="2">
    <source>
        <dbReference type="EMBL" id="MPN07482.1"/>
    </source>
</evidence>
<evidence type="ECO:0000259" key="1">
    <source>
        <dbReference type="PROSITE" id="PS51379"/>
    </source>
</evidence>
<dbReference type="InterPro" id="IPR017896">
    <property type="entry name" value="4Fe4S_Fe-S-bd"/>
</dbReference>
<proteinExistence type="predicted"/>
<feature type="domain" description="4Fe-4S ferredoxin-type" evidence="1">
    <location>
        <begin position="59"/>
        <end position="89"/>
    </location>
</feature>
<dbReference type="PROSITE" id="PS00198">
    <property type="entry name" value="4FE4S_FER_1"/>
    <property type="match status" value="2"/>
</dbReference>
<name>A0A645F1V1_9ZZZZ</name>